<keyword evidence="1" id="KW-0812">Transmembrane</keyword>
<keyword evidence="1" id="KW-1133">Transmembrane helix</keyword>
<accession>A0A133RZC3</accession>
<dbReference type="Proteomes" id="UP000070065">
    <property type="component" value="Unassembled WGS sequence"/>
</dbReference>
<feature type="transmembrane region" description="Helical" evidence="1">
    <location>
        <begin position="131"/>
        <end position="150"/>
    </location>
</feature>
<gene>
    <name evidence="2" type="ORF">HMPREF3228_00951</name>
</gene>
<evidence type="ECO:0000313" key="2">
    <source>
        <dbReference type="EMBL" id="KXA60975.1"/>
    </source>
</evidence>
<dbReference type="EMBL" id="LRQR01000055">
    <property type="protein sequence ID" value="KXA60975.1"/>
    <property type="molecule type" value="Genomic_DNA"/>
</dbReference>
<feature type="transmembrane region" description="Helical" evidence="1">
    <location>
        <begin position="12"/>
        <end position="28"/>
    </location>
</feature>
<dbReference type="PATRIC" id="fig|28037.231.peg.943"/>
<comment type="caution">
    <text evidence="2">The sequence shown here is derived from an EMBL/GenBank/DDBJ whole genome shotgun (WGS) entry which is preliminary data.</text>
</comment>
<evidence type="ECO:0000313" key="3">
    <source>
        <dbReference type="Proteomes" id="UP000070065"/>
    </source>
</evidence>
<sequence length="410" mass="48790">MNFDGKVLESFTFLIKYTLILSVFYYHFKNKNRIKLRNPYFRSIDKILSKYYSSYFFKFHDLQFYPKLKFVYRNMLFDFFSEGIYPEILESYIKTEAKKSSYIKNSLALVIAFFGGKELNTLLTNFNSISAYFNFESIGIFFSDIAFLLSDSEIRSTLLISLASIVIILISLLFLFSILLLDNTSFIRKHSLNKQGKHIIEDVITYYKNNENIENFNSNDFVFTDEYISLLNIRIIKIEKMYTIIFPKKLTEKRSKREWNIENVRGRFEIPNILLNNQKYTFIFKRESENSIPSIDDVRFQNGTSVTTVELEKLKKIFEILFLGAEIEFTKFTFVEKMLYKFTVNKENPTIWSKVFKFLKFLVVVVAMILFLFFVIMLGLFVIGDYLFYIFLILYLLLKIAQYIVKKLFS</sequence>
<keyword evidence="1" id="KW-0472">Membrane</keyword>
<reference evidence="2 3" key="1">
    <citation type="submission" date="2016-01" db="EMBL/GenBank/DDBJ databases">
        <authorList>
            <person name="Oliw E.H."/>
        </authorList>
    </citation>
    <scope>NUCLEOTIDE SEQUENCE [LARGE SCALE GENOMIC DNA]</scope>
    <source>
        <strain evidence="2 3">CMW7705B</strain>
    </source>
</reference>
<evidence type="ECO:0000256" key="1">
    <source>
        <dbReference type="SAM" id="Phobius"/>
    </source>
</evidence>
<dbReference type="RefSeq" id="WP_060805727.1">
    <property type="nucleotide sequence ID" value="NZ_KQ957869.1"/>
</dbReference>
<protein>
    <submittedName>
        <fullName evidence="2">Uncharacterized protein</fullName>
    </submittedName>
</protein>
<proteinExistence type="predicted"/>
<dbReference type="AlphaFoldDB" id="A0A133RZC3"/>
<feature type="transmembrane region" description="Helical" evidence="1">
    <location>
        <begin position="156"/>
        <end position="181"/>
    </location>
</feature>
<organism evidence="2 3">
    <name type="scientific">Streptococcus mitis</name>
    <dbReference type="NCBI Taxonomy" id="28037"/>
    <lineage>
        <taxon>Bacteria</taxon>
        <taxon>Bacillati</taxon>
        <taxon>Bacillota</taxon>
        <taxon>Bacilli</taxon>
        <taxon>Lactobacillales</taxon>
        <taxon>Streptococcaceae</taxon>
        <taxon>Streptococcus</taxon>
        <taxon>Streptococcus mitis group</taxon>
    </lineage>
</organism>
<feature type="transmembrane region" description="Helical" evidence="1">
    <location>
        <begin position="386"/>
        <end position="405"/>
    </location>
</feature>
<feature type="transmembrane region" description="Helical" evidence="1">
    <location>
        <begin position="358"/>
        <end position="380"/>
    </location>
</feature>
<name>A0A133RZC3_STRMT</name>